<evidence type="ECO:0000256" key="8">
    <source>
        <dbReference type="ARBA" id="ARBA00029996"/>
    </source>
</evidence>
<dbReference type="EMBL" id="MAPZ01000019">
    <property type="protein sequence ID" value="OBY10514.1"/>
    <property type="molecule type" value="Genomic_DNA"/>
</dbReference>
<dbReference type="EC" id="4.1.1.81" evidence="4"/>
<evidence type="ECO:0000256" key="4">
    <source>
        <dbReference type="ARBA" id="ARBA00012285"/>
    </source>
</evidence>
<evidence type="ECO:0000313" key="11">
    <source>
        <dbReference type="EMBL" id="OBY10514.1"/>
    </source>
</evidence>
<dbReference type="CDD" id="cd00609">
    <property type="entry name" value="AAT_like"/>
    <property type="match status" value="1"/>
</dbReference>
<evidence type="ECO:0000256" key="1">
    <source>
        <dbReference type="ARBA" id="ARBA00001933"/>
    </source>
</evidence>
<accession>A0A1B8RP80</accession>
<evidence type="ECO:0000256" key="7">
    <source>
        <dbReference type="ARBA" id="ARBA00023239"/>
    </source>
</evidence>
<dbReference type="InterPro" id="IPR005860">
    <property type="entry name" value="CobD"/>
</dbReference>
<comment type="catalytic activity">
    <reaction evidence="9">
        <text>O-phospho-L-threonine + H(+) = (R)-1-aminopropan-2-yl phosphate + CO2</text>
        <dbReference type="Rhea" id="RHEA:11492"/>
        <dbReference type="ChEBI" id="CHEBI:15378"/>
        <dbReference type="ChEBI" id="CHEBI:16526"/>
        <dbReference type="ChEBI" id="CHEBI:58563"/>
        <dbReference type="ChEBI" id="CHEBI:58675"/>
        <dbReference type="EC" id="4.1.1.81"/>
    </reaction>
</comment>
<dbReference type="InterPro" id="IPR004839">
    <property type="entry name" value="Aminotransferase_I/II_large"/>
</dbReference>
<evidence type="ECO:0000256" key="5">
    <source>
        <dbReference type="ARBA" id="ARBA00022573"/>
    </source>
</evidence>
<evidence type="ECO:0000256" key="3">
    <source>
        <dbReference type="ARBA" id="ARBA00004953"/>
    </source>
</evidence>
<dbReference type="PANTHER" id="PTHR42885">
    <property type="entry name" value="HISTIDINOL-PHOSPHATE AMINOTRANSFERASE-RELATED"/>
    <property type="match status" value="1"/>
</dbReference>
<evidence type="ECO:0000256" key="2">
    <source>
        <dbReference type="ARBA" id="ARBA00003444"/>
    </source>
</evidence>
<dbReference type="NCBIfam" id="TIGR01140">
    <property type="entry name" value="L_thr_O3P_dcar"/>
    <property type="match status" value="1"/>
</dbReference>
<dbReference type="Gene3D" id="3.40.640.10">
    <property type="entry name" value="Type I PLP-dependent aspartate aminotransferase-like (Major domain)"/>
    <property type="match status" value="1"/>
</dbReference>
<reference evidence="11 12" key="1">
    <citation type="submission" date="2016-06" db="EMBL/GenBank/DDBJ databases">
        <authorList>
            <person name="Kjaerup R.B."/>
            <person name="Dalgaard T.S."/>
            <person name="Juul-Madsen H.R."/>
        </authorList>
    </citation>
    <scope>NUCLEOTIDE SEQUENCE [LARGE SCALE GENOMIC DNA]</scope>
    <source>
        <strain evidence="11 12">373-A1</strain>
    </source>
</reference>
<dbReference type="SUPFAM" id="SSF53383">
    <property type="entry name" value="PLP-dependent transferases"/>
    <property type="match status" value="1"/>
</dbReference>
<comment type="cofactor">
    <cofactor evidence="1">
        <name>pyridoxal 5'-phosphate</name>
        <dbReference type="ChEBI" id="CHEBI:597326"/>
    </cofactor>
</comment>
<dbReference type="AlphaFoldDB" id="A0A1B8RP80"/>
<keyword evidence="5" id="KW-0169">Cobalamin biosynthesis</keyword>
<keyword evidence="7" id="KW-0456">Lyase</keyword>
<dbReference type="InterPro" id="IPR004838">
    <property type="entry name" value="NHTrfase_class1_PyrdxlP-BS"/>
</dbReference>
<dbReference type="InterPro" id="IPR015422">
    <property type="entry name" value="PyrdxlP-dep_Trfase_small"/>
</dbReference>
<proteinExistence type="predicted"/>
<dbReference type="Pfam" id="PF00155">
    <property type="entry name" value="Aminotran_1_2"/>
    <property type="match status" value="1"/>
</dbReference>
<dbReference type="Gene3D" id="3.90.1150.10">
    <property type="entry name" value="Aspartate Aminotransferase, domain 1"/>
    <property type="match status" value="1"/>
</dbReference>
<dbReference type="GO" id="GO:0030170">
    <property type="term" value="F:pyridoxal phosphate binding"/>
    <property type="evidence" value="ECO:0007669"/>
    <property type="project" value="InterPro"/>
</dbReference>
<evidence type="ECO:0000256" key="6">
    <source>
        <dbReference type="ARBA" id="ARBA00022898"/>
    </source>
</evidence>
<dbReference type="GeneID" id="42776006"/>
<comment type="caution">
    <text evidence="11">The sequence shown here is derived from an EMBL/GenBank/DDBJ whole genome shotgun (WGS) entry which is preliminary data.</text>
</comment>
<keyword evidence="6" id="KW-0663">Pyridoxal phosphate</keyword>
<dbReference type="GO" id="GO:0009236">
    <property type="term" value="P:cobalamin biosynthetic process"/>
    <property type="evidence" value="ECO:0007669"/>
    <property type="project" value="UniProtKB-UniPathway"/>
</dbReference>
<sequence length="354" mass="40690">MNLGHGGNVEEICRKYNVCEKEIIDFSANINPLGISKKVKEEMIKSLDRIERYPDITYHDLRMGISEYEGIDYNNILLGNGAAEVIFNVIRGLNPKKVLIPAPTFSEYEDGIRAINGEIVYYKLNRENFKLDDGFLEAIDKSMDMLFICNPNNPTGQLVSKEFLIKVLNKSSNTKVVIDESFLDFIEDKSRYSLIDMCKEYENLIIVKSLTKFFSFPGIRVGYGITGNAEFIRKINKVSVPWSINTVASTGAIVALKEREYQKNSIDFIKNEKVFLYNELCTFKELEVFEGVVNFIFFKTRIDINLKEELIKHGIIIRSCSNYIGLGSDYYRVAVRTRGQNEKLIYALRKVFNK</sequence>
<dbReference type="InterPro" id="IPR015421">
    <property type="entry name" value="PyrdxlP-dep_Trfase_major"/>
</dbReference>
<name>A0A1B8RP80_9CLOT</name>
<protein>
    <recommendedName>
        <fullName evidence="4">threonine-phosphate decarboxylase</fullName>
        <ecNumber evidence="4">4.1.1.81</ecNumber>
    </recommendedName>
    <alternativeName>
        <fullName evidence="8">L-threonine-O-3-phosphate decarboxylase</fullName>
    </alternativeName>
</protein>
<organism evidence="11 12">
    <name type="scientific">Clostridium paraputrificum</name>
    <dbReference type="NCBI Taxonomy" id="29363"/>
    <lineage>
        <taxon>Bacteria</taxon>
        <taxon>Bacillati</taxon>
        <taxon>Bacillota</taxon>
        <taxon>Clostridia</taxon>
        <taxon>Eubacteriales</taxon>
        <taxon>Clostridiaceae</taxon>
        <taxon>Clostridium</taxon>
    </lineage>
</organism>
<evidence type="ECO:0000256" key="9">
    <source>
        <dbReference type="ARBA" id="ARBA00048531"/>
    </source>
</evidence>
<keyword evidence="12" id="KW-1185">Reference proteome</keyword>
<gene>
    <name evidence="11" type="ORF">CP373A1_08345</name>
</gene>
<dbReference type="UniPathway" id="UPA00148"/>
<dbReference type="PROSITE" id="PS00105">
    <property type="entry name" value="AA_TRANSFER_CLASS_1"/>
    <property type="match status" value="1"/>
</dbReference>
<evidence type="ECO:0000259" key="10">
    <source>
        <dbReference type="Pfam" id="PF00155"/>
    </source>
</evidence>
<dbReference type="eggNOG" id="COG0079">
    <property type="taxonomic scope" value="Bacteria"/>
</dbReference>
<comment type="function">
    <text evidence="2">Decarboxylates L-threonine-O-3-phosphate to yield (R)-1-amino-2-propanol O-2-phosphate, the precursor for the linkage between the nucleotide loop and the corrin ring in cobalamin.</text>
</comment>
<evidence type="ECO:0000313" key="12">
    <source>
        <dbReference type="Proteomes" id="UP000092714"/>
    </source>
</evidence>
<feature type="domain" description="Aminotransferase class I/classII large" evidence="10">
    <location>
        <begin position="22"/>
        <end position="347"/>
    </location>
</feature>
<dbReference type="OrthoDB" id="9813612at2"/>
<dbReference type="RefSeq" id="WP_027098180.1">
    <property type="nucleotide sequence ID" value="NZ_CABHIH010000002.1"/>
</dbReference>
<dbReference type="Proteomes" id="UP000092714">
    <property type="component" value="Unassembled WGS sequence"/>
</dbReference>
<comment type="pathway">
    <text evidence="3">Cofactor biosynthesis; adenosylcobalamin biosynthesis.</text>
</comment>
<dbReference type="GO" id="GO:0048472">
    <property type="term" value="F:threonine-phosphate decarboxylase activity"/>
    <property type="evidence" value="ECO:0007669"/>
    <property type="project" value="UniProtKB-EC"/>
</dbReference>
<dbReference type="InterPro" id="IPR015424">
    <property type="entry name" value="PyrdxlP-dep_Trfase"/>
</dbReference>
<dbReference type="PANTHER" id="PTHR42885:SF1">
    <property type="entry name" value="THREONINE-PHOSPHATE DECARBOXYLASE"/>
    <property type="match status" value="1"/>
</dbReference>